<dbReference type="RefSeq" id="WP_309984550.1">
    <property type="nucleotide sequence ID" value="NZ_JAVDTI010000003.1"/>
</dbReference>
<dbReference type="InterPro" id="IPR036514">
    <property type="entry name" value="SGNH_hydro_sf"/>
</dbReference>
<dbReference type="Gene3D" id="3.40.50.1110">
    <property type="entry name" value="SGNH hydrolase"/>
    <property type="match status" value="1"/>
</dbReference>
<name>A0ABU1QY34_9BACT</name>
<proteinExistence type="predicted"/>
<organism evidence="1 2">
    <name type="scientific">Dyadobacter fermentans</name>
    <dbReference type="NCBI Taxonomy" id="94254"/>
    <lineage>
        <taxon>Bacteria</taxon>
        <taxon>Pseudomonadati</taxon>
        <taxon>Bacteroidota</taxon>
        <taxon>Cytophagia</taxon>
        <taxon>Cytophagales</taxon>
        <taxon>Spirosomataceae</taxon>
        <taxon>Dyadobacter</taxon>
    </lineage>
</organism>
<dbReference type="SUPFAM" id="SSF52266">
    <property type="entry name" value="SGNH hydrolase"/>
    <property type="match status" value="1"/>
</dbReference>
<dbReference type="Proteomes" id="UP001264980">
    <property type="component" value="Unassembled WGS sequence"/>
</dbReference>
<evidence type="ECO:0000313" key="1">
    <source>
        <dbReference type="EMBL" id="MDR6806074.1"/>
    </source>
</evidence>
<evidence type="ECO:0000313" key="2">
    <source>
        <dbReference type="Proteomes" id="UP001264980"/>
    </source>
</evidence>
<comment type="caution">
    <text evidence="1">The sequence shown here is derived from an EMBL/GenBank/DDBJ whole genome shotgun (WGS) entry which is preliminary data.</text>
</comment>
<keyword evidence="2" id="KW-1185">Reference proteome</keyword>
<accession>A0ABU1QY34</accession>
<protein>
    <submittedName>
        <fullName evidence="1">Uncharacterized protein</fullName>
    </submittedName>
</protein>
<reference evidence="1 2" key="1">
    <citation type="submission" date="2023-07" db="EMBL/GenBank/DDBJ databases">
        <title>Sorghum-associated microbial communities from plants grown in Nebraska, USA.</title>
        <authorList>
            <person name="Schachtman D."/>
        </authorList>
    </citation>
    <scope>NUCLEOTIDE SEQUENCE [LARGE SCALE GENOMIC DNA]</scope>
    <source>
        <strain evidence="1 2">BE57</strain>
    </source>
</reference>
<dbReference type="EMBL" id="JAVDTI010000003">
    <property type="protein sequence ID" value="MDR6806074.1"/>
    <property type="molecule type" value="Genomic_DNA"/>
</dbReference>
<sequence>MKKMLFLLALIGCNQPGNGWPDPVPIKPVYIPTAEDSAKVLGPFSRIHPMGKYPEMIKDNVNRQPELKIEEWLSTPVPLADFGRALKPGQAMEMAAFGGGLTAGVMNGGITRQSQQTNYTNLLAHQMGITNFAMPLFDKEHFNGTGYYIYRDTESGYPNWDRVINNTISVTTESPSTIPLYQGKISNYGLFEGSTEWYVPGWGCENCDLPTLLASRFKGRSPDELPYNFIVIEEFFDRWMFGIQTTRQIGGFDYSFNGSIMDSGRITDYSINYHLRGKKGVIFTIPRYQDLPYMNWYSMKEFQNAYITFDRNGTADGVIDFLKPFSMIPTAKLHALCERFKGRAFSANFDDIEVIDYGETYESDPQLFYNAKIREYATEKDLAVVDLFDLYQRIHQGGYRTDDGILIDGTEHGNFFSSDGIYPTALGQAVIANEVIKAINRHYGAKIPLIDIAGFAEKTRIVFANQ</sequence>
<gene>
    <name evidence="1" type="ORF">J2W84_003122</name>
</gene>